<comment type="caution">
    <text evidence="1">The sequence shown here is derived from an EMBL/GenBank/DDBJ whole genome shotgun (WGS) entry which is preliminary data.</text>
</comment>
<organism evidence="1 2">
    <name type="scientific">Eretmocerus hayati</name>
    <dbReference type="NCBI Taxonomy" id="131215"/>
    <lineage>
        <taxon>Eukaryota</taxon>
        <taxon>Metazoa</taxon>
        <taxon>Ecdysozoa</taxon>
        <taxon>Arthropoda</taxon>
        <taxon>Hexapoda</taxon>
        <taxon>Insecta</taxon>
        <taxon>Pterygota</taxon>
        <taxon>Neoptera</taxon>
        <taxon>Endopterygota</taxon>
        <taxon>Hymenoptera</taxon>
        <taxon>Apocrita</taxon>
        <taxon>Proctotrupomorpha</taxon>
        <taxon>Chalcidoidea</taxon>
        <taxon>Aphelinidae</taxon>
        <taxon>Aphelininae</taxon>
        <taxon>Eretmocerus</taxon>
    </lineage>
</organism>
<evidence type="ECO:0000313" key="1">
    <source>
        <dbReference type="EMBL" id="KAJ8668370.1"/>
    </source>
</evidence>
<reference evidence="1" key="1">
    <citation type="submission" date="2023-04" db="EMBL/GenBank/DDBJ databases">
        <title>A chromosome-level genome assembly of the parasitoid wasp Eretmocerus hayati.</title>
        <authorList>
            <person name="Zhong Y."/>
            <person name="Liu S."/>
            <person name="Liu Y."/>
        </authorList>
    </citation>
    <scope>NUCLEOTIDE SEQUENCE</scope>
    <source>
        <strain evidence="1">ZJU_SS_LIU_2023</strain>
    </source>
</reference>
<protein>
    <submittedName>
        <fullName evidence="1">Uncharacterized protein</fullName>
    </submittedName>
</protein>
<dbReference type="EMBL" id="CM056744">
    <property type="protein sequence ID" value="KAJ8668370.1"/>
    <property type="molecule type" value="Genomic_DNA"/>
</dbReference>
<accession>A0ACC2NFL1</accession>
<evidence type="ECO:0000313" key="2">
    <source>
        <dbReference type="Proteomes" id="UP001239111"/>
    </source>
</evidence>
<sequence length="2402" mass="267228">MENYGEFIQPVHDGQLTIDKNPSRNLGNNSPEEIVISGMAGRFPESDNVEELHRNLISKVDMVTDDDRRWTTAHPDIPKRTGKVRNIEKFDALFFSIPTKLVQTMDPMGRMLLEHTYEAIIDAGVNPRSLRGRKIGVFVALSYSETETVLYNESRIDDGHPEVIGFSRALFANRVSYCFGFTGPSYTVDTACSSSLTAMENAYRAIKAGSCEGAIVSGVNLCLFPQMSMMFHKIGVLSPDGRCKTFDESADGYARSEAISVLFMQKAKDAKRIYATVLNVRINCDGFKEHGIAHPSTIMHTELLRDCYNECGISPSCVEYVEAHGTGTEVGDPVEVASLDETFCKNANRNKPLMIGSVKSNLGHSEAPSGLVGVTKVLLAMEHGVLPPNLHLNNLKKTLKPIVEGRMKVVTDVTPWIGKYAGINSFGFGGANGHTILKSNEKQKKLGEASKNGTPFLVTVSGRTEQSVSVILDNLKEKPIDSEFVGLLHEIHSHNIKGHLYRGYAVLEPTYPVHTSFQEVTQLDEAERPIWFIFSGMGSQWLGMGKDLLRLPKFAESIEKCDAALKPLGVDIYHVLTTKEETFFDNVLNAFVGIAAIQIGMVDVLYSLGIKPDYMIGHSLGENACAYADGSLTAEQMVLTAYYRGLVSIETDFIHGTMAAVGLGCNDLEDICPSDIVVACHNSSTSSTISGPTPAVEAFVEQLQAKGIFAKKVQTGNIPYHSFYLEEAAPKYLECMRNVIPDPLPRSEIWYSTSVREENWDCSEAKLSSAEYFTNNLLGPVLFEEVLDKIHKNAITIEIGPHGLLQAILRRALDSSIAKVALSMRDHDDNLSFFLQSVGKLFNLGLQPQIAELHPKIEYPVSRGTQSISPLIKWDHSEDWFVCSGKEGQENSPNGRSVQVSLKNGEYSLVADHIVDGRIIFPATGYLKLVWESFGIMLNKSYTDVPVIFKDVRFLRATNIPEDASVIFKVAIHSGSGRFEITEGQTTIVTGSIFTMSHPDKEKLNIPTQNEDEEVLTTRDIYKKLRLCGYDYRGTFRGIKSCNISGTKGHIIWHDEWISFLDNMLQMSILSKNMMELQLPINFEKLIIDPQAHLDLIKTHNPETGIPVNVNMLHDVVISGGVEVWGLAGAAISRRRIITKPVLEEYKFVPFQDKSEMSISDIARVISQIVFENSSENQIKVIELTREGTRISMSEFLSIPIEKAFADIPLAKVEIKIVTSSCDLGDLPLLQPASIVKSLRNEPGGRTSLAVGYDLFGNNCEGNTDLLIDSLKPGGFLLAQEDKNVENFGTIASEKELDIILEKKCDESNVILFRKRQKIPDKIMVVRVDNENFEWVGKMQSAMSEAVKNGTDEVTRVIFVGIGDFDNGLMGLINCLRKEPGGEIVRGILIQDPKASDFDLEDQIYKRQISKDLSISVFREKGIWGTYRHLLLPLQSLKESHHGVASQLVGGDISSVKWLEGPIRPGFKHDHLVHTVCASFNFRDIMLATGKLGKDTIVDYDRRKYSSMGFEFCGYNALGERVMGILNNSAFTNLCMSDRKLTIKIPDSWTFEEAATVPVAYATCYYALYIKGGIKKGDKILIHVGSGGVGQAAIHLALHEGCEIFTTVGTPEKRQFIRDNFPQIKDDHIGNSRDTSFKQMIMEQTKGRGVDMVLNSLAEEKLEASVACLACGGKFLEIGKYDAAANNPLGMKAFLRDISFHAVMLDLFLFGGEEENKIQIVKYIEDGLRSGAVKPLVRKIFQKEEIESALRYMAAGKHIGKIILKIRDNKEPLDVPMKTIPRYHCHEDRSYIILGGLGGFGLELADWLTERGAKNLILTSRTGIKNGYQKMKVKEWEDYGIRVTIITGKDASNQDECEFILKTASQLAPVDGIFNLATVLRDALWENQTPKYFEDLFRCKAWGTKNLDEISRKLCPLLRHFVVFSSTVCGRGNPGQTNYGMANSVMERICERRAAEGLPALAIQWGLIGDVGIVAESSENSKQLTVQGCSTQKISSCLEELDRFLNAKNTVVSSIVVAEKKTEISTSVSVVDTVLKTMGFKSLAGISLTTSLSELGMDSMMAVEIKQTLEREHGVFLNTHDLRNLNFNKLQKISDKHTEYPDGKMNFQSPELESEKEARSEGLINILLGSKEIHSKACVELCKSNSRTNRVFVIPGIEGYSSVFKKLSPKLKIPTTCIQLTLNATLESIEHMTHALQQELLQKMDSRKHFAIVGYSFGSLIAIELVRILESMNASGELILIDGAPDLMKSFIRVTNRNDNDDELQDNTLLSLGNLIKPEKCNQLAEELKRCTNWNERVQYFFRTFPKPLDGMTIEFEKCLCRVLYLRRKAALNYDPGQRPKIKTPIKLIKPTVTSVKMSEEDYGLSKVTSGGVSIMYAKGDHLSILDDENVANEINKMIRQE</sequence>
<proteinExistence type="predicted"/>
<name>A0ACC2NFL1_9HYME</name>
<gene>
    <name evidence="1" type="ORF">QAD02_010033</name>
</gene>
<dbReference type="Proteomes" id="UP001239111">
    <property type="component" value="Chromosome 4"/>
</dbReference>
<keyword evidence="2" id="KW-1185">Reference proteome</keyword>